<name>A0A4U5LPM3_STECR</name>
<keyword evidence="1" id="KW-1133">Transmembrane helix</keyword>
<evidence type="ECO:0000313" key="3">
    <source>
        <dbReference type="Proteomes" id="UP000298663"/>
    </source>
</evidence>
<organism evidence="2 3">
    <name type="scientific">Steinernema carpocapsae</name>
    <name type="common">Entomopathogenic nematode</name>
    <dbReference type="NCBI Taxonomy" id="34508"/>
    <lineage>
        <taxon>Eukaryota</taxon>
        <taxon>Metazoa</taxon>
        <taxon>Ecdysozoa</taxon>
        <taxon>Nematoda</taxon>
        <taxon>Chromadorea</taxon>
        <taxon>Rhabditida</taxon>
        <taxon>Tylenchina</taxon>
        <taxon>Panagrolaimomorpha</taxon>
        <taxon>Strongyloidoidea</taxon>
        <taxon>Steinernematidae</taxon>
        <taxon>Steinernema</taxon>
    </lineage>
</organism>
<accession>A0A4U5LPM3</accession>
<dbReference type="Proteomes" id="UP000298663">
    <property type="component" value="Unassembled WGS sequence"/>
</dbReference>
<comment type="caution">
    <text evidence="2">The sequence shown here is derived from an EMBL/GenBank/DDBJ whole genome shotgun (WGS) entry which is preliminary data.</text>
</comment>
<evidence type="ECO:0000256" key="1">
    <source>
        <dbReference type="SAM" id="Phobius"/>
    </source>
</evidence>
<evidence type="ECO:0000313" key="2">
    <source>
        <dbReference type="EMBL" id="TKR57854.1"/>
    </source>
</evidence>
<proteinExistence type="predicted"/>
<keyword evidence="1" id="KW-0472">Membrane</keyword>
<dbReference type="AlphaFoldDB" id="A0A4U5LPM3"/>
<protein>
    <submittedName>
        <fullName evidence="2">Uncharacterized protein</fullName>
    </submittedName>
</protein>
<sequence>MTPRATSQLPVLGNEPRRCTSTQGVVGLSDGDATIAVWDGMHDGAMARHRSMFVIWCSWKCEIFNCSLDPMFFMVIIIGSDCFWDCFGYLWVNLVIYG</sequence>
<dbReference type="EMBL" id="AZBU02000014">
    <property type="protein sequence ID" value="TKR57854.1"/>
    <property type="molecule type" value="Genomic_DNA"/>
</dbReference>
<feature type="transmembrane region" description="Helical" evidence="1">
    <location>
        <begin position="72"/>
        <end position="92"/>
    </location>
</feature>
<reference evidence="2 3" key="1">
    <citation type="journal article" date="2015" name="Genome Biol.">
        <title>Comparative genomics of Steinernema reveals deeply conserved gene regulatory networks.</title>
        <authorList>
            <person name="Dillman A.R."/>
            <person name="Macchietto M."/>
            <person name="Porter C.F."/>
            <person name="Rogers A."/>
            <person name="Williams B."/>
            <person name="Antoshechkin I."/>
            <person name="Lee M.M."/>
            <person name="Goodwin Z."/>
            <person name="Lu X."/>
            <person name="Lewis E.E."/>
            <person name="Goodrich-Blair H."/>
            <person name="Stock S.P."/>
            <person name="Adams B.J."/>
            <person name="Sternberg P.W."/>
            <person name="Mortazavi A."/>
        </authorList>
    </citation>
    <scope>NUCLEOTIDE SEQUENCE [LARGE SCALE GENOMIC DNA]</scope>
    <source>
        <strain evidence="2 3">ALL</strain>
    </source>
</reference>
<reference evidence="2 3" key="2">
    <citation type="journal article" date="2019" name="G3 (Bethesda)">
        <title>Hybrid Assembly of the Genome of the Entomopathogenic Nematode Steinernema carpocapsae Identifies the X-Chromosome.</title>
        <authorList>
            <person name="Serra L."/>
            <person name="Macchietto M."/>
            <person name="Macias-Munoz A."/>
            <person name="McGill C.J."/>
            <person name="Rodriguez I.M."/>
            <person name="Rodriguez B."/>
            <person name="Murad R."/>
            <person name="Mortazavi A."/>
        </authorList>
    </citation>
    <scope>NUCLEOTIDE SEQUENCE [LARGE SCALE GENOMIC DNA]</scope>
    <source>
        <strain evidence="2 3">ALL</strain>
    </source>
</reference>
<keyword evidence="3" id="KW-1185">Reference proteome</keyword>
<gene>
    <name evidence="2" type="ORF">L596_030499</name>
</gene>
<keyword evidence="1" id="KW-0812">Transmembrane</keyword>